<evidence type="ECO:0000259" key="1">
    <source>
        <dbReference type="PROSITE" id="PS50994"/>
    </source>
</evidence>
<dbReference type="InterPro" id="IPR036397">
    <property type="entry name" value="RNaseH_sf"/>
</dbReference>
<dbReference type="AlphaFoldDB" id="A0A0R3SXE3"/>
<feature type="domain" description="Integrase catalytic" evidence="1">
    <location>
        <begin position="123"/>
        <end position="180"/>
    </location>
</feature>
<protein>
    <submittedName>
        <fullName evidence="2">Integrase catalytic domain-containing protein</fullName>
    </submittedName>
</protein>
<dbReference type="InterPro" id="IPR052160">
    <property type="entry name" value="Gypsy_RT_Integrase-like"/>
</dbReference>
<dbReference type="WBParaSite" id="HDID_0001041101-mRNA-1">
    <property type="protein sequence ID" value="HDID_0001041101-mRNA-1"/>
    <property type="gene ID" value="HDID_0001041101"/>
</dbReference>
<name>A0A0R3SXE3_HYMDI</name>
<proteinExistence type="predicted"/>
<dbReference type="GO" id="GO:0003676">
    <property type="term" value="F:nucleic acid binding"/>
    <property type="evidence" value="ECO:0007669"/>
    <property type="project" value="InterPro"/>
</dbReference>
<dbReference type="SUPFAM" id="SSF53098">
    <property type="entry name" value="Ribonuclease H-like"/>
    <property type="match status" value="1"/>
</dbReference>
<dbReference type="STRING" id="6216.A0A0R3SXE3"/>
<organism evidence="2">
    <name type="scientific">Hymenolepis diminuta</name>
    <name type="common">Rat tapeworm</name>
    <dbReference type="NCBI Taxonomy" id="6216"/>
    <lineage>
        <taxon>Eukaryota</taxon>
        <taxon>Metazoa</taxon>
        <taxon>Spiralia</taxon>
        <taxon>Lophotrochozoa</taxon>
        <taxon>Platyhelminthes</taxon>
        <taxon>Cestoda</taxon>
        <taxon>Eucestoda</taxon>
        <taxon>Cyclophyllidea</taxon>
        <taxon>Hymenolepididae</taxon>
        <taxon>Hymenolepis</taxon>
    </lineage>
</organism>
<accession>A0A0R3SXE3</accession>
<sequence>LIYDRLVHGTDKPSGKEMEGCSLDTRTLLVPMVQSSNKGRGTILSIQTKSARQISTAADFSSPDSRTVTLKLRTPRGAQNRTGCPPTILVTQYERGRGRRLRRLCEQAKSPNHQPRAPLQPMRGGFPNEIIGIDLIGPLPQTPRGNRYILVMVDYFTKWATARPIVQADAKSVAQEMLGG</sequence>
<dbReference type="InterPro" id="IPR001584">
    <property type="entry name" value="Integrase_cat-core"/>
</dbReference>
<dbReference type="InterPro" id="IPR012337">
    <property type="entry name" value="RNaseH-like_sf"/>
</dbReference>
<reference evidence="2" key="1">
    <citation type="submission" date="2017-02" db="UniProtKB">
        <authorList>
            <consortium name="WormBaseParasite"/>
        </authorList>
    </citation>
    <scope>IDENTIFICATION</scope>
</reference>
<evidence type="ECO:0000313" key="2">
    <source>
        <dbReference type="WBParaSite" id="HDID_0001041101-mRNA-1"/>
    </source>
</evidence>
<dbReference type="GO" id="GO:0015074">
    <property type="term" value="P:DNA integration"/>
    <property type="evidence" value="ECO:0007669"/>
    <property type="project" value="InterPro"/>
</dbReference>
<dbReference type="PROSITE" id="PS50994">
    <property type="entry name" value="INTEGRASE"/>
    <property type="match status" value="1"/>
</dbReference>
<dbReference type="PANTHER" id="PTHR47266">
    <property type="entry name" value="ENDONUCLEASE-RELATED"/>
    <property type="match status" value="1"/>
</dbReference>
<dbReference type="Gene3D" id="3.30.420.10">
    <property type="entry name" value="Ribonuclease H-like superfamily/Ribonuclease H"/>
    <property type="match status" value="1"/>
</dbReference>